<sequence>MLIIGFIIIIFLLITFVLLGVLRIYTSIQWTYTEEKQQVIIIMRILGFTIFKKDLSQVGNGAPSLTKDIKLSDLKHLRHFVIDNVRLELLRTKTVVGTGEPDMTAILYGLLQSAVSVISARLQDKGVIDCQLSANFEEAVIQSRGQCMISWKLRKTMRVWKNWKTKGE</sequence>
<dbReference type="Proteomes" id="UP000199687">
    <property type="component" value="Unassembled WGS sequence"/>
</dbReference>
<keyword evidence="1" id="KW-1133">Transmembrane helix</keyword>
<evidence type="ECO:0000313" key="2">
    <source>
        <dbReference type="EMBL" id="SES07223.1"/>
    </source>
</evidence>
<organism evidence="2 3">
    <name type="scientific">Gracilibacillus ureilyticus</name>
    <dbReference type="NCBI Taxonomy" id="531814"/>
    <lineage>
        <taxon>Bacteria</taxon>
        <taxon>Bacillati</taxon>
        <taxon>Bacillota</taxon>
        <taxon>Bacilli</taxon>
        <taxon>Bacillales</taxon>
        <taxon>Bacillaceae</taxon>
        <taxon>Gracilibacillus</taxon>
    </lineage>
</organism>
<proteinExistence type="predicted"/>
<feature type="transmembrane region" description="Helical" evidence="1">
    <location>
        <begin position="6"/>
        <end position="26"/>
    </location>
</feature>
<gene>
    <name evidence="2" type="ORF">SAMN04487944_11721</name>
</gene>
<accession>A0A1H9UDS7</accession>
<dbReference type="AlphaFoldDB" id="A0A1H9UDS7"/>
<dbReference type="RefSeq" id="WP_089742660.1">
    <property type="nucleotide sequence ID" value="NZ_FOGL01000017.1"/>
</dbReference>
<dbReference type="OrthoDB" id="2967948at2"/>
<evidence type="ECO:0000313" key="3">
    <source>
        <dbReference type="Proteomes" id="UP000199687"/>
    </source>
</evidence>
<keyword evidence="3" id="KW-1185">Reference proteome</keyword>
<reference evidence="2 3" key="1">
    <citation type="submission" date="2016-10" db="EMBL/GenBank/DDBJ databases">
        <authorList>
            <person name="de Groot N.N."/>
        </authorList>
    </citation>
    <scope>NUCLEOTIDE SEQUENCE [LARGE SCALE GENOMIC DNA]</scope>
    <source>
        <strain evidence="2 3">CGMCC 1.7727</strain>
    </source>
</reference>
<name>A0A1H9UDS7_9BACI</name>
<evidence type="ECO:0000256" key="1">
    <source>
        <dbReference type="SAM" id="Phobius"/>
    </source>
</evidence>
<keyword evidence="1" id="KW-0812">Transmembrane</keyword>
<protein>
    <recommendedName>
        <fullName evidence="4">DUF2953 domain-containing protein</fullName>
    </recommendedName>
</protein>
<dbReference type="EMBL" id="FOGL01000017">
    <property type="protein sequence ID" value="SES07223.1"/>
    <property type="molecule type" value="Genomic_DNA"/>
</dbReference>
<keyword evidence="1" id="KW-0472">Membrane</keyword>
<dbReference type="STRING" id="531814.SAMN04487944_11721"/>
<evidence type="ECO:0008006" key="4">
    <source>
        <dbReference type="Google" id="ProtNLM"/>
    </source>
</evidence>